<dbReference type="Gene3D" id="1.10.3130.20">
    <property type="entry name" value="Phycobilisome linker domain"/>
    <property type="match status" value="1"/>
</dbReference>
<dbReference type="InterPro" id="IPR025282">
    <property type="entry name" value="DUF4214"/>
</dbReference>
<evidence type="ECO:0000259" key="1">
    <source>
        <dbReference type="Pfam" id="PF13946"/>
    </source>
</evidence>
<keyword evidence="3" id="KW-1185">Reference proteome</keyword>
<dbReference type="Pfam" id="PF13946">
    <property type="entry name" value="DUF4214"/>
    <property type="match status" value="2"/>
</dbReference>
<name>A0A8E6B8X2_9BACT</name>
<gene>
    <name evidence="2" type="ORF">KIH39_06715</name>
</gene>
<proteinExistence type="predicted"/>
<organism evidence="2 3">
    <name type="scientific">Telmatocola sphagniphila</name>
    <dbReference type="NCBI Taxonomy" id="1123043"/>
    <lineage>
        <taxon>Bacteria</taxon>
        <taxon>Pseudomonadati</taxon>
        <taxon>Planctomycetota</taxon>
        <taxon>Planctomycetia</taxon>
        <taxon>Gemmatales</taxon>
        <taxon>Gemmataceae</taxon>
    </lineage>
</organism>
<feature type="domain" description="DUF4214" evidence="1">
    <location>
        <begin position="74"/>
        <end position="123"/>
    </location>
</feature>
<dbReference type="RefSeq" id="WP_213498511.1">
    <property type="nucleotide sequence ID" value="NZ_CP074694.1"/>
</dbReference>
<dbReference type="AlphaFoldDB" id="A0A8E6B8X2"/>
<dbReference type="Proteomes" id="UP000676194">
    <property type="component" value="Chromosome"/>
</dbReference>
<evidence type="ECO:0000313" key="3">
    <source>
        <dbReference type="Proteomes" id="UP000676194"/>
    </source>
</evidence>
<accession>A0A8E6B8X2</accession>
<dbReference type="KEGG" id="tsph:KIH39_06715"/>
<dbReference type="EMBL" id="CP074694">
    <property type="protein sequence ID" value="QVL33599.1"/>
    <property type="molecule type" value="Genomic_DNA"/>
</dbReference>
<dbReference type="InterPro" id="IPR038255">
    <property type="entry name" value="PBS_linker_sf"/>
</dbReference>
<feature type="domain" description="DUF4214" evidence="1">
    <location>
        <begin position="162"/>
        <end position="223"/>
    </location>
</feature>
<evidence type="ECO:0000313" key="2">
    <source>
        <dbReference type="EMBL" id="QVL33599.1"/>
    </source>
</evidence>
<reference evidence="2" key="1">
    <citation type="submission" date="2021-05" db="EMBL/GenBank/DDBJ databases">
        <title>Complete genome sequence of the cellulolytic planctomycete Telmatocola sphagniphila SP2T and characterization of the first cellulase from planctomycetes.</title>
        <authorList>
            <person name="Rakitin A.L."/>
            <person name="Beletsky A.V."/>
            <person name="Naumoff D.G."/>
            <person name="Kulichevskaya I.S."/>
            <person name="Mardanov A.V."/>
            <person name="Ravin N.V."/>
            <person name="Dedysh S.N."/>
        </authorList>
    </citation>
    <scope>NUCLEOTIDE SEQUENCE</scope>
    <source>
        <strain evidence="2">SP2T</strain>
    </source>
</reference>
<sequence>MLDQPKLKSEILEERCVPTTNVLTSSYTTSSANVSSDTSTTITVPQYTLALAPSGVPTTFAGLFAPQPSSDGYQAFLKGLYNGVLFRAPDTAGYNSWLTQLENGSVSRYYVTQAFINSTENRTNQVQGWFEQYLDRNADPTGLAFYVNQLQTGFSESQVLSEIILSSEFTSANDTNAFVNTLYQTILGRAADAAGLAYWTSALNNGTVSRATVLNDFITSPEGLQAVINSEYSSYLERTPKFWETNQAAWALANGYYTYGQFQASILTSREFFSDAIANEQA</sequence>
<protein>
    <submittedName>
        <fullName evidence="2">DUF4214 domain-containing protein</fullName>
    </submittedName>
</protein>